<reference evidence="2" key="1">
    <citation type="journal article" date="2021" name="Sci. Adv.">
        <title>The American lobster genome reveals insights on longevity, neural, and immune adaptations.</title>
        <authorList>
            <person name="Polinski J.M."/>
            <person name="Zimin A.V."/>
            <person name="Clark K.F."/>
            <person name="Kohn A.B."/>
            <person name="Sadowski N."/>
            <person name="Timp W."/>
            <person name="Ptitsyn A."/>
            <person name="Khanna P."/>
            <person name="Romanova D.Y."/>
            <person name="Williams P."/>
            <person name="Greenwood S.J."/>
            <person name="Moroz L.L."/>
            <person name="Walt D.R."/>
            <person name="Bodnar A.G."/>
        </authorList>
    </citation>
    <scope>NUCLEOTIDE SEQUENCE</scope>
    <source>
        <strain evidence="2">GMGI-L3</strain>
    </source>
</reference>
<keyword evidence="3" id="KW-1185">Reference proteome</keyword>
<comment type="caution">
    <text evidence="2">The sequence shown here is derived from an EMBL/GenBank/DDBJ whole genome shotgun (WGS) entry which is preliminary data.</text>
</comment>
<gene>
    <name evidence="2" type="ORF">Hamer_G006101</name>
</gene>
<dbReference type="Proteomes" id="UP000747542">
    <property type="component" value="Unassembled WGS sequence"/>
</dbReference>
<protein>
    <submittedName>
        <fullName evidence="2">Uncharacterized protein</fullName>
    </submittedName>
</protein>
<keyword evidence="1" id="KW-0732">Signal</keyword>
<feature type="signal peptide" evidence="1">
    <location>
        <begin position="1"/>
        <end position="23"/>
    </location>
</feature>
<name>A0A8J5JHX8_HOMAM</name>
<proteinExistence type="predicted"/>
<sequence length="85" mass="9643">MKMTARWVRLCVVAVSLLMYAASMTEVPSITSYKVVPKFPNELTRYCLLEEVILGAASTYLCAMECLHHPECLLYCLRGQCCLVY</sequence>
<evidence type="ECO:0000313" key="2">
    <source>
        <dbReference type="EMBL" id="KAG7156363.1"/>
    </source>
</evidence>
<organism evidence="2 3">
    <name type="scientific">Homarus americanus</name>
    <name type="common">American lobster</name>
    <dbReference type="NCBI Taxonomy" id="6706"/>
    <lineage>
        <taxon>Eukaryota</taxon>
        <taxon>Metazoa</taxon>
        <taxon>Ecdysozoa</taxon>
        <taxon>Arthropoda</taxon>
        <taxon>Crustacea</taxon>
        <taxon>Multicrustacea</taxon>
        <taxon>Malacostraca</taxon>
        <taxon>Eumalacostraca</taxon>
        <taxon>Eucarida</taxon>
        <taxon>Decapoda</taxon>
        <taxon>Pleocyemata</taxon>
        <taxon>Astacidea</taxon>
        <taxon>Nephropoidea</taxon>
        <taxon>Nephropidae</taxon>
        <taxon>Homarus</taxon>
    </lineage>
</organism>
<evidence type="ECO:0000313" key="3">
    <source>
        <dbReference type="Proteomes" id="UP000747542"/>
    </source>
</evidence>
<accession>A0A8J5JHX8</accession>
<dbReference type="AlphaFoldDB" id="A0A8J5JHX8"/>
<dbReference type="EMBL" id="JAHLQT010039184">
    <property type="protein sequence ID" value="KAG7156363.1"/>
    <property type="molecule type" value="Genomic_DNA"/>
</dbReference>
<feature type="non-terminal residue" evidence="2">
    <location>
        <position position="1"/>
    </location>
</feature>
<evidence type="ECO:0000256" key="1">
    <source>
        <dbReference type="SAM" id="SignalP"/>
    </source>
</evidence>
<feature type="chain" id="PRO_5035200540" evidence="1">
    <location>
        <begin position="24"/>
        <end position="85"/>
    </location>
</feature>